<dbReference type="GO" id="GO:0016787">
    <property type="term" value="F:hydrolase activity"/>
    <property type="evidence" value="ECO:0007669"/>
    <property type="project" value="UniProtKB-KW"/>
</dbReference>
<evidence type="ECO:0000256" key="3">
    <source>
        <dbReference type="SAM" id="MobiDB-lite"/>
    </source>
</evidence>
<evidence type="ECO:0000313" key="6">
    <source>
        <dbReference type="Proteomes" id="UP000727993"/>
    </source>
</evidence>
<dbReference type="InterPro" id="IPR023346">
    <property type="entry name" value="Lysozyme-like_dom_sf"/>
</dbReference>
<dbReference type="CDD" id="cd13925">
    <property type="entry name" value="RPF"/>
    <property type="match status" value="1"/>
</dbReference>
<comment type="caution">
    <text evidence="5">The sequence shown here is derived from an EMBL/GenBank/DDBJ whole genome shotgun (WGS) entry which is preliminary data.</text>
</comment>
<name>A0A936NBN8_9ACTN</name>
<dbReference type="EMBL" id="JADJZA010000001">
    <property type="protein sequence ID" value="MBK9296106.1"/>
    <property type="molecule type" value="Genomic_DNA"/>
</dbReference>
<dbReference type="Pfam" id="PF06737">
    <property type="entry name" value="Transglycosylas"/>
    <property type="match status" value="1"/>
</dbReference>
<keyword evidence="2" id="KW-0378">Hydrolase</keyword>
<dbReference type="AlphaFoldDB" id="A0A936NBN8"/>
<comment type="similarity">
    <text evidence="1">Belongs to the transglycosylase family. Rpf subfamily.</text>
</comment>
<feature type="compositionally biased region" description="Low complexity" evidence="3">
    <location>
        <begin position="1"/>
        <end position="17"/>
    </location>
</feature>
<evidence type="ECO:0000313" key="5">
    <source>
        <dbReference type="EMBL" id="MBK9296106.1"/>
    </source>
</evidence>
<organism evidence="5 6">
    <name type="scientific">Candidatus Neomicrothrix subdominans</name>
    <dbReference type="NCBI Taxonomy" id="2954438"/>
    <lineage>
        <taxon>Bacteria</taxon>
        <taxon>Bacillati</taxon>
        <taxon>Actinomycetota</taxon>
        <taxon>Acidimicrobiia</taxon>
        <taxon>Acidimicrobiales</taxon>
        <taxon>Microthrixaceae</taxon>
        <taxon>Candidatus Neomicrothrix</taxon>
    </lineage>
</organism>
<evidence type="ECO:0000256" key="1">
    <source>
        <dbReference type="ARBA" id="ARBA00010830"/>
    </source>
</evidence>
<feature type="region of interest" description="Disordered" evidence="3">
    <location>
        <begin position="1"/>
        <end position="23"/>
    </location>
</feature>
<protein>
    <submittedName>
        <fullName evidence="5">Transglycosylase family protein</fullName>
    </submittedName>
</protein>
<accession>A0A936NBN8</accession>
<reference evidence="5 6" key="1">
    <citation type="submission" date="2020-10" db="EMBL/GenBank/DDBJ databases">
        <title>Connecting structure to function with the recovery of over 1000 high-quality activated sludge metagenome-assembled genomes encoding full-length rRNA genes using long-read sequencing.</title>
        <authorList>
            <person name="Singleton C.M."/>
            <person name="Petriglieri F."/>
            <person name="Kristensen J.M."/>
            <person name="Kirkegaard R.H."/>
            <person name="Michaelsen T.Y."/>
            <person name="Andersen M.H."/>
            <person name="Karst S.M."/>
            <person name="Dueholm M.S."/>
            <person name="Nielsen P.H."/>
            <person name="Albertsen M."/>
        </authorList>
    </citation>
    <scope>NUCLEOTIDE SEQUENCE [LARGE SCALE GENOMIC DNA]</scope>
    <source>
        <strain evidence="5">Lyne_18-Q3-R50-59_MAXAC.006</strain>
    </source>
</reference>
<evidence type="ECO:0000256" key="2">
    <source>
        <dbReference type="ARBA" id="ARBA00022801"/>
    </source>
</evidence>
<feature type="domain" description="Resuscitation-promoting factor core lysozyme-like" evidence="4">
    <location>
        <begin position="26"/>
        <end position="94"/>
    </location>
</feature>
<dbReference type="SUPFAM" id="SSF53955">
    <property type="entry name" value="Lysozyme-like"/>
    <property type="match status" value="1"/>
</dbReference>
<gene>
    <name evidence="5" type="ORF">IPN02_04390</name>
</gene>
<evidence type="ECO:0000259" key="4">
    <source>
        <dbReference type="Pfam" id="PF06737"/>
    </source>
</evidence>
<dbReference type="Proteomes" id="UP000727993">
    <property type="component" value="Unassembled WGS sequence"/>
</dbReference>
<dbReference type="Gene3D" id="1.10.530.10">
    <property type="match status" value="1"/>
</dbReference>
<proteinExistence type="inferred from homology"/>
<dbReference type="InterPro" id="IPR010618">
    <property type="entry name" value="RPF"/>
</dbReference>
<sequence>MEAAARAEQQRAAAPAPSVSGSIGEPWVALAECEASGNWAMNSGNGYYGGLQFNLGTWKSHGGVGMPHENSPAQQIEIAKRVQASQGWGAWPACSRKIGLR</sequence>